<evidence type="ECO:0000313" key="2">
    <source>
        <dbReference type="EMBL" id="KKM92614.1"/>
    </source>
</evidence>
<evidence type="ECO:0000256" key="1">
    <source>
        <dbReference type="SAM" id="Coils"/>
    </source>
</evidence>
<gene>
    <name evidence="2" type="ORF">LCGC14_1216750</name>
</gene>
<comment type="caution">
    <text evidence="2">The sequence shown here is derived from an EMBL/GenBank/DDBJ whole genome shotgun (WGS) entry which is preliminary data.</text>
</comment>
<organism evidence="2">
    <name type="scientific">marine sediment metagenome</name>
    <dbReference type="NCBI Taxonomy" id="412755"/>
    <lineage>
        <taxon>unclassified sequences</taxon>
        <taxon>metagenomes</taxon>
        <taxon>ecological metagenomes</taxon>
    </lineage>
</organism>
<dbReference type="AlphaFoldDB" id="A0A0F9LCH2"/>
<accession>A0A0F9LCH2</accession>
<dbReference type="EMBL" id="LAZR01006369">
    <property type="protein sequence ID" value="KKM92614.1"/>
    <property type="molecule type" value="Genomic_DNA"/>
</dbReference>
<protein>
    <submittedName>
        <fullName evidence="2">Uncharacterized protein</fullName>
    </submittedName>
</protein>
<sequence length="114" mass="12828">MLDLPAIKELCEAVLDGPWESQPHQELAAAGNFFTRWDIITQQKRLVVKGIYGSDDAEFIATARTLVPQLVEALDEAQGQMKQVQKAARDYRLIANTPASRKFADEIDRILKET</sequence>
<feature type="coiled-coil region" evidence="1">
    <location>
        <begin position="67"/>
        <end position="94"/>
    </location>
</feature>
<reference evidence="2" key="1">
    <citation type="journal article" date="2015" name="Nature">
        <title>Complex archaea that bridge the gap between prokaryotes and eukaryotes.</title>
        <authorList>
            <person name="Spang A."/>
            <person name="Saw J.H."/>
            <person name="Jorgensen S.L."/>
            <person name="Zaremba-Niedzwiedzka K."/>
            <person name="Martijn J."/>
            <person name="Lind A.E."/>
            <person name="van Eijk R."/>
            <person name="Schleper C."/>
            <person name="Guy L."/>
            <person name="Ettema T.J."/>
        </authorList>
    </citation>
    <scope>NUCLEOTIDE SEQUENCE</scope>
</reference>
<keyword evidence="1" id="KW-0175">Coiled coil</keyword>
<name>A0A0F9LCH2_9ZZZZ</name>
<proteinExistence type="predicted"/>